<accession>A0A1Y2FRU0</accession>
<evidence type="ECO:0000313" key="5">
    <source>
        <dbReference type="EMBL" id="ORY85906.1"/>
    </source>
</evidence>
<feature type="region of interest" description="Disordered" evidence="4">
    <location>
        <begin position="188"/>
        <end position="213"/>
    </location>
</feature>
<name>A0A1Y2FRU0_9FUNG</name>
<dbReference type="EMBL" id="MCOG01000003">
    <property type="protein sequence ID" value="ORY85906.1"/>
    <property type="molecule type" value="Genomic_DNA"/>
</dbReference>
<dbReference type="OrthoDB" id="676979at2759"/>
<dbReference type="SUPFAM" id="SSF52540">
    <property type="entry name" value="P-loop containing nucleoside triphosphate hydrolases"/>
    <property type="match status" value="1"/>
</dbReference>
<dbReference type="InterPro" id="IPR027417">
    <property type="entry name" value="P-loop_NTPase"/>
</dbReference>
<dbReference type="Pfam" id="PF00560">
    <property type="entry name" value="LRR_1"/>
    <property type="match status" value="5"/>
</dbReference>
<dbReference type="SMART" id="SM00369">
    <property type="entry name" value="LRR_TYP"/>
    <property type="match status" value="5"/>
</dbReference>
<keyword evidence="3" id="KW-0677">Repeat</keyword>
<gene>
    <name evidence="5" type="ORF">LY90DRAFT_159196</name>
</gene>
<proteinExistence type="predicted"/>
<dbReference type="InterPro" id="IPR001611">
    <property type="entry name" value="Leu-rich_rpt"/>
</dbReference>
<sequence length="1216" mass="139802">MYSHSRYTKLQPIQYNDESIVKNLNISYRTFIENEEGYELEVSCEILNSRARIGGPLYLKLKITNIGGNTISYFKIDINSYSAEDNRTPYYDRYVFWIKEELEVGQSIIKNVVLEVSNKDFDLSNNDLSEIITSSEKDLRKYKNNIPIHDEPESFIINTEFHSKSKLNNEVPNEQFTKVMDEELMDYDNDQTTKTSKSSSVTEDNSKEQESPNIKNIIDYFDNTSKYNSPSANTSTTKISTKSKDISFNDAESIINNVNISNCTKKSICMDQKYNTVISPIYDNFCCKDDTLVINKKKKMKSIFLTNDFDYLISILPSVIHIEFKHKNMKSIPCRQYQFKLCSEYFTGDLLVARPNLIIPINKTPRYTHYNILMLGTSKNGKTSLINSFLTLFNNRVTMISPYLQKLYHENKNYLLYNIKDLLPESLHVRFYDCPLESVNKFKDSRFSYNNLELVLNGIFPYDFPINSTSVDNNEKNNCNKSFQLKRLSFNNLNNLSNSSLTGVSMDGNIKDSATSLKVRPYSCFDNIQLNQILFEKNNELNANNKKSSLSNNMSKIHVTIIPISYKVVNSDEELKFYQKLFRYITQLNIPVMIALTHSDELTQEEIDEYISFLNNSFRSPYIYPISNYSISNNKIKSFEKDRNILRLLCNTVYSAQKTIFEEFNEDNIKKTQTITNKDKTTINTNVVSSTSGLDKNPSSNENKTERDIIYTRRLSNNKTRLDEFLSIHNLLILGNENSNVIDMTKFTKDQLRMIDDVERDHTSTIFENITHIDESYEGDIDVILGFDVSYITNQLALNFVKMIGLSISSQYPLNVNIGGFLYGEKMVNISELICDKSLFDIRLGLMEETNNKQSTSADTLYRALSHCKTLLDSKQQLSKKQHIWLFISECSNDNYHRVQTKKLAETLRSGKYNCEIFCFYLRHSSEAPLPTMVDEFLRSFADLIFIFNYDLECIYNYLTPLCTSSNNNLNPKLYFQFVKILKDSTKIHLLRNHLIGNIPCNIDNLKKMTSLNLNVNQLSSYIPESIGNLVNLTELQLSFNKLSGNIPISIGCLKNLKVLKMSNNQFTGSIPFNIGNLTKLTKLRLENNKLSGSIPESIGNLVNLEKLLLDHNNLNNHIPYSIGNLVKLKSLQLGNNKLIGTIPSTIGNLNQLVYLGLNDNCLEGILPESIINFTKISEFLIQNNEYLSGEIPVEIQSILSKLNIQGTKIKKKKFL</sequence>
<dbReference type="InterPro" id="IPR032675">
    <property type="entry name" value="LRR_dom_sf"/>
</dbReference>
<keyword evidence="6" id="KW-1185">Reference proteome</keyword>
<evidence type="ECO:0000256" key="3">
    <source>
        <dbReference type="ARBA" id="ARBA00022737"/>
    </source>
</evidence>
<evidence type="ECO:0000256" key="1">
    <source>
        <dbReference type="ARBA" id="ARBA00022614"/>
    </source>
</evidence>
<dbReference type="STRING" id="1754190.A0A1Y2FRU0"/>
<keyword evidence="2" id="KW-0732">Signal</keyword>
<dbReference type="Gene3D" id="3.80.10.10">
    <property type="entry name" value="Ribonuclease Inhibitor"/>
    <property type="match status" value="2"/>
</dbReference>
<comment type="caution">
    <text evidence="5">The sequence shown here is derived from an EMBL/GenBank/DDBJ whole genome shotgun (WGS) entry which is preliminary data.</text>
</comment>
<dbReference type="FunFam" id="3.80.10.10:FF:000041">
    <property type="entry name" value="LRR receptor-like serine/threonine-protein kinase ERECTA"/>
    <property type="match status" value="2"/>
</dbReference>
<dbReference type="PANTHER" id="PTHR47988">
    <property type="entry name" value="SOMATIC EMBRYOGENESIS RECEPTOR KINASE 1"/>
    <property type="match status" value="1"/>
</dbReference>
<feature type="compositionally biased region" description="Low complexity" evidence="4">
    <location>
        <begin position="192"/>
        <end position="202"/>
    </location>
</feature>
<dbReference type="AlphaFoldDB" id="A0A1Y2FRU0"/>
<evidence type="ECO:0000256" key="2">
    <source>
        <dbReference type="ARBA" id="ARBA00022729"/>
    </source>
</evidence>
<keyword evidence="1" id="KW-0433">Leucine-rich repeat</keyword>
<protein>
    <submittedName>
        <fullName evidence="5">L domain-like protein</fullName>
    </submittedName>
</protein>
<evidence type="ECO:0000256" key="4">
    <source>
        <dbReference type="SAM" id="MobiDB-lite"/>
    </source>
</evidence>
<dbReference type="SUPFAM" id="SSF52058">
    <property type="entry name" value="L domain-like"/>
    <property type="match status" value="1"/>
</dbReference>
<reference evidence="5 6" key="1">
    <citation type="submission" date="2016-08" db="EMBL/GenBank/DDBJ databases">
        <title>A Parts List for Fungal Cellulosomes Revealed by Comparative Genomics.</title>
        <authorList>
            <consortium name="DOE Joint Genome Institute"/>
            <person name="Haitjema C.H."/>
            <person name="Gilmore S.P."/>
            <person name="Henske J.K."/>
            <person name="Solomon K.V."/>
            <person name="De Groot R."/>
            <person name="Kuo A."/>
            <person name="Mondo S.J."/>
            <person name="Salamov A.A."/>
            <person name="Labutti K."/>
            <person name="Zhao Z."/>
            <person name="Chiniquy J."/>
            <person name="Barry K."/>
            <person name="Brewer H.M."/>
            <person name="Purvine S.O."/>
            <person name="Wright A.T."/>
            <person name="Boxma B."/>
            <person name="Van Alen T."/>
            <person name="Hackstein J.H."/>
            <person name="Baker S.E."/>
            <person name="Grigoriev I.V."/>
            <person name="O'Malley M.A."/>
        </authorList>
    </citation>
    <scope>NUCLEOTIDE SEQUENCE [LARGE SCALE GENOMIC DNA]</scope>
    <source>
        <strain evidence="5 6">G1</strain>
    </source>
</reference>
<evidence type="ECO:0000313" key="6">
    <source>
        <dbReference type="Proteomes" id="UP000193920"/>
    </source>
</evidence>
<dbReference type="InterPro" id="IPR003591">
    <property type="entry name" value="Leu-rich_rpt_typical-subtyp"/>
</dbReference>
<organism evidence="5 6">
    <name type="scientific">Neocallimastix californiae</name>
    <dbReference type="NCBI Taxonomy" id="1754190"/>
    <lineage>
        <taxon>Eukaryota</taxon>
        <taxon>Fungi</taxon>
        <taxon>Fungi incertae sedis</taxon>
        <taxon>Chytridiomycota</taxon>
        <taxon>Chytridiomycota incertae sedis</taxon>
        <taxon>Neocallimastigomycetes</taxon>
        <taxon>Neocallimastigales</taxon>
        <taxon>Neocallimastigaceae</taxon>
        <taxon>Neocallimastix</taxon>
    </lineage>
</organism>
<dbReference type="Proteomes" id="UP000193920">
    <property type="component" value="Unassembled WGS sequence"/>
</dbReference>